<name>A0A147I8P2_9SPHN</name>
<dbReference type="InterPro" id="IPR002052">
    <property type="entry name" value="DNA_methylase_N6_adenine_CS"/>
</dbReference>
<comment type="similarity">
    <text evidence="5">Belongs to the protein N5-glutamine methyltransferase family. PrmC subfamily.</text>
</comment>
<dbReference type="HAMAP" id="MF_02126">
    <property type="entry name" value="RF_methyltr_PrmC"/>
    <property type="match status" value="1"/>
</dbReference>
<evidence type="ECO:0000256" key="2">
    <source>
        <dbReference type="ARBA" id="ARBA00022679"/>
    </source>
</evidence>
<dbReference type="NCBIfam" id="TIGR03534">
    <property type="entry name" value="RF_mod_PrmC"/>
    <property type="match status" value="1"/>
</dbReference>
<dbReference type="PANTHER" id="PTHR18895:SF74">
    <property type="entry name" value="MTRF1L RELEASE FACTOR GLUTAMINE METHYLTRANSFERASE"/>
    <property type="match status" value="1"/>
</dbReference>
<feature type="domain" description="Release factor glutamine methyltransferase N-terminal" evidence="7">
    <location>
        <begin position="5"/>
        <end position="70"/>
    </location>
</feature>
<comment type="function">
    <text evidence="5">Methylates the class 1 translation termination release factors RF1/PrfA and RF2/PrfB on the glutamine residue of the universally conserved GGQ motif.</text>
</comment>
<dbReference type="Proteomes" id="UP000074310">
    <property type="component" value="Unassembled WGS sequence"/>
</dbReference>
<protein>
    <recommendedName>
        <fullName evidence="5">Release factor glutamine methyltransferase</fullName>
        <shortName evidence="5">RF MTase</shortName>
        <ecNumber evidence="5">2.1.1.297</ecNumber>
    </recommendedName>
    <alternativeName>
        <fullName evidence="5">N5-glutamine methyltransferase PrmC</fullName>
    </alternativeName>
    <alternativeName>
        <fullName evidence="5">Protein-(glutamine-N5) MTase PrmC</fullName>
    </alternativeName>
    <alternativeName>
        <fullName evidence="5">Protein-glutamine N-methyltransferase PrmC</fullName>
    </alternativeName>
</protein>
<feature type="binding site" evidence="5">
    <location>
        <begin position="182"/>
        <end position="185"/>
    </location>
    <ligand>
        <name>substrate</name>
    </ligand>
</feature>
<accession>A0A147I8P2</accession>
<comment type="catalytic activity">
    <reaction evidence="4 5">
        <text>L-glutaminyl-[peptide chain release factor] + S-adenosyl-L-methionine = N(5)-methyl-L-glutaminyl-[peptide chain release factor] + S-adenosyl-L-homocysteine + H(+)</text>
        <dbReference type="Rhea" id="RHEA:42896"/>
        <dbReference type="Rhea" id="RHEA-COMP:10271"/>
        <dbReference type="Rhea" id="RHEA-COMP:10272"/>
        <dbReference type="ChEBI" id="CHEBI:15378"/>
        <dbReference type="ChEBI" id="CHEBI:30011"/>
        <dbReference type="ChEBI" id="CHEBI:57856"/>
        <dbReference type="ChEBI" id="CHEBI:59789"/>
        <dbReference type="ChEBI" id="CHEBI:61891"/>
        <dbReference type="EC" id="2.1.1.297"/>
    </reaction>
</comment>
<keyword evidence="1 5" id="KW-0489">Methyltransferase</keyword>
<dbReference type="InterPro" id="IPR050320">
    <property type="entry name" value="N5-glutamine_MTase"/>
</dbReference>
<dbReference type="InterPro" id="IPR019874">
    <property type="entry name" value="RF_methyltr_PrmC"/>
</dbReference>
<dbReference type="SUPFAM" id="SSF53335">
    <property type="entry name" value="S-adenosyl-L-methionine-dependent methyltransferases"/>
    <property type="match status" value="1"/>
</dbReference>
<dbReference type="Pfam" id="PF05175">
    <property type="entry name" value="MTS"/>
    <property type="match status" value="1"/>
</dbReference>
<keyword evidence="9" id="KW-1185">Reference proteome</keyword>
<dbReference type="InterPro" id="IPR040758">
    <property type="entry name" value="PrmC_N"/>
</dbReference>
<reference evidence="8 9" key="1">
    <citation type="journal article" date="2016" name="Front. Microbiol.">
        <title>Genomic Resource of Rice Seed Associated Bacteria.</title>
        <authorList>
            <person name="Midha S."/>
            <person name="Bansal K."/>
            <person name="Sharma S."/>
            <person name="Kumar N."/>
            <person name="Patil P.P."/>
            <person name="Chaudhry V."/>
            <person name="Patil P.B."/>
        </authorList>
    </citation>
    <scope>NUCLEOTIDE SEQUENCE [LARGE SCALE GENOMIC DNA]</scope>
    <source>
        <strain evidence="8 9">NS334</strain>
    </source>
</reference>
<dbReference type="CDD" id="cd02440">
    <property type="entry name" value="AdoMet_MTases"/>
    <property type="match status" value="1"/>
</dbReference>
<keyword evidence="2 5" id="KW-0808">Transferase</keyword>
<dbReference type="Gene3D" id="3.40.50.150">
    <property type="entry name" value="Vaccinia Virus protein VP39"/>
    <property type="match status" value="1"/>
</dbReference>
<feature type="binding site" evidence="5">
    <location>
        <position position="182"/>
    </location>
    <ligand>
        <name>S-adenosyl-L-methionine</name>
        <dbReference type="ChEBI" id="CHEBI:59789"/>
    </ligand>
</feature>
<dbReference type="OrthoDB" id="9800643at2"/>
<evidence type="ECO:0000313" key="8">
    <source>
        <dbReference type="EMBL" id="KTT75557.1"/>
    </source>
</evidence>
<dbReference type="EMBL" id="LDTB01000007">
    <property type="protein sequence ID" value="KTT75557.1"/>
    <property type="molecule type" value="Genomic_DNA"/>
</dbReference>
<comment type="caution">
    <text evidence="8">The sequence shown here is derived from an EMBL/GenBank/DDBJ whole genome shotgun (WGS) entry which is preliminary data.</text>
</comment>
<dbReference type="InterPro" id="IPR029063">
    <property type="entry name" value="SAM-dependent_MTases_sf"/>
</dbReference>
<evidence type="ECO:0000259" key="6">
    <source>
        <dbReference type="Pfam" id="PF05175"/>
    </source>
</evidence>
<evidence type="ECO:0000256" key="5">
    <source>
        <dbReference type="HAMAP-Rule" id="MF_02126"/>
    </source>
</evidence>
<feature type="binding site" evidence="5">
    <location>
        <position position="139"/>
    </location>
    <ligand>
        <name>S-adenosyl-L-methionine</name>
        <dbReference type="ChEBI" id="CHEBI:59789"/>
    </ligand>
</feature>
<dbReference type="Gene3D" id="1.10.8.10">
    <property type="entry name" value="DNA helicase RuvA subunit, C-terminal domain"/>
    <property type="match status" value="1"/>
</dbReference>
<dbReference type="PROSITE" id="PS00092">
    <property type="entry name" value="N6_MTASE"/>
    <property type="match status" value="1"/>
</dbReference>
<dbReference type="InterPro" id="IPR007848">
    <property type="entry name" value="Small_mtfrase_dom"/>
</dbReference>
<keyword evidence="3 5" id="KW-0949">S-adenosyl-L-methionine</keyword>
<dbReference type="AlphaFoldDB" id="A0A147I8P2"/>
<proteinExistence type="inferred from homology"/>
<dbReference type="PANTHER" id="PTHR18895">
    <property type="entry name" value="HEMK METHYLTRANSFERASE"/>
    <property type="match status" value="1"/>
</dbReference>
<organism evidence="8 9">
    <name type="scientific">Sphingomonas endophytica</name>
    <dbReference type="NCBI Taxonomy" id="869719"/>
    <lineage>
        <taxon>Bacteria</taxon>
        <taxon>Pseudomonadati</taxon>
        <taxon>Pseudomonadota</taxon>
        <taxon>Alphaproteobacteria</taxon>
        <taxon>Sphingomonadales</taxon>
        <taxon>Sphingomonadaceae</taxon>
        <taxon>Sphingomonas</taxon>
    </lineage>
</organism>
<evidence type="ECO:0000259" key="7">
    <source>
        <dbReference type="Pfam" id="PF17827"/>
    </source>
</evidence>
<dbReference type="EC" id="2.1.1.297" evidence="5"/>
<dbReference type="GO" id="GO:0032259">
    <property type="term" value="P:methylation"/>
    <property type="evidence" value="ECO:0007669"/>
    <property type="project" value="UniProtKB-KW"/>
</dbReference>
<dbReference type="GO" id="GO:0003676">
    <property type="term" value="F:nucleic acid binding"/>
    <property type="evidence" value="ECO:0007669"/>
    <property type="project" value="InterPro"/>
</dbReference>
<dbReference type="NCBIfam" id="TIGR00536">
    <property type="entry name" value="hemK_fam"/>
    <property type="match status" value="1"/>
</dbReference>
<gene>
    <name evidence="5" type="primary">prmC</name>
    <name evidence="8" type="ORF">NS334_02800</name>
</gene>
<evidence type="ECO:0000256" key="1">
    <source>
        <dbReference type="ARBA" id="ARBA00022603"/>
    </source>
</evidence>
<evidence type="ECO:0000313" key="9">
    <source>
        <dbReference type="Proteomes" id="UP000074310"/>
    </source>
</evidence>
<feature type="domain" description="Methyltransferase small" evidence="6">
    <location>
        <begin position="108"/>
        <end position="190"/>
    </location>
</feature>
<evidence type="ECO:0000256" key="4">
    <source>
        <dbReference type="ARBA" id="ARBA00048391"/>
    </source>
</evidence>
<dbReference type="InterPro" id="IPR004556">
    <property type="entry name" value="HemK-like"/>
</dbReference>
<evidence type="ECO:0000256" key="3">
    <source>
        <dbReference type="ARBA" id="ARBA00022691"/>
    </source>
</evidence>
<dbReference type="Pfam" id="PF17827">
    <property type="entry name" value="PrmC_N"/>
    <property type="match status" value="1"/>
</dbReference>
<feature type="binding site" evidence="5">
    <location>
        <position position="168"/>
    </location>
    <ligand>
        <name>S-adenosyl-L-methionine</name>
        <dbReference type="ChEBI" id="CHEBI:59789"/>
    </ligand>
</feature>
<dbReference type="GO" id="GO:0102559">
    <property type="term" value="F:peptide chain release factor N(5)-glutamine methyltransferase activity"/>
    <property type="evidence" value="ECO:0007669"/>
    <property type="project" value="UniProtKB-EC"/>
</dbReference>
<dbReference type="RefSeq" id="WP_058754453.1">
    <property type="nucleotide sequence ID" value="NZ_LDTB01000007.1"/>
</dbReference>
<sequence length="272" mass="28832">MTPREALRDAARRFAFSPTARLDAELLLAHALNITRERLLLTLDDHPVPDGFAALAARRAAHEPVAYITGTRAFWTIDLHVGPGVLVPRADSETLLDAAVDHFKGTQGPRRILDLGTGPGTLLLAALDQWPDAHGEGVDASDTALGYARRNAEALGLAARARLARGDWADGITATYDLILTNPPYVEAGAALPEEVAAYEPAAALFAGADGLDDYHRIARQLPPLLAPGGVACVEIGADQGRSAAALFLDRGLSVSIRRDLGDRDRCLVVTG</sequence>
<dbReference type="PATRIC" id="fig|869719.3.peg.3101"/>
<feature type="binding site" evidence="5">
    <location>
        <begin position="116"/>
        <end position="120"/>
    </location>
    <ligand>
        <name>S-adenosyl-L-methionine</name>
        <dbReference type="ChEBI" id="CHEBI:59789"/>
    </ligand>
</feature>